<dbReference type="AlphaFoldDB" id="A0A812JHP2"/>
<evidence type="ECO:0000256" key="2">
    <source>
        <dbReference type="SAM" id="SignalP"/>
    </source>
</evidence>
<protein>
    <recommendedName>
        <fullName evidence="5">Vesicle transport protein</fullName>
    </recommendedName>
</protein>
<evidence type="ECO:0000256" key="1">
    <source>
        <dbReference type="SAM" id="Phobius"/>
    </source>
</evidence>
<feature type="chain" id="PRO_5032831882" description="Vesicle transport protein" evidence="2">
    <location>
        <begin position="24"/>
        <end position="265"/>
    </location>
</feature>
<organism evidence="3 4">
    <name type="scientific">Symbiodinium natans</name>
    <dbReference type="NCBI Taxonomy" id="878477"/>
    <lineage>
        <taxon>Eukaryota</taxon>
        <taxon>Sar</taxon>
        <taxon>Alveolata</taxon>
        <taxon>Dinophyceae</taxon>
        <taxon>Suessiales</taxon>
        <taxon>Symbiodiniaceae</taxon>
        <taxon>Symbiodinium</taxon>
    </lineage>
</organism>
<proteinExistence type="predicted"/>
<keyword evidence="4" id="KW-1185">Reference proteome</keyword>
<keyword evidence="2" id="KW-0732">Signal</keyword>
<feature type="transmembrane region" description="Helical" evidence="1">
    <location>
        <begin position="106"/>
        <end position="126"/>
    </location>
</feature>
<keyword evidence="1" id="KW-0472">Membrane</keyword>
<accession>A0A812JHP2</accession>
<gene>
    <name evidence="3" type="ORF">SNAT2548_LOCUS6050</name>
</gene>
<keyword evidence="1" id="KW-1133">Transmembrane helix</keyword>
<feature type="transmembrane region" description="Helical" evidence="1">
    <location>
        <begin position="209"/>
        <end position="228"/>
    </location>
</feature>
<comment type="caution">
    <text evidence="3">The sequence shown here is derived from an EMBL/GenBank/DDBJ whole genome shotgun (WGS) entry which is preliminary data.</text>
</comment>
<keyword evidence="1" id="KW-0812">Transmembrane</keyword>
<evidence type="ECO:0008006" key="5">
    <source>
        <dbReference type="Google" id="ProtNLM"/>
    </source>
</evidence>
<dbReference type="OrthoDB" id="414834at2759"/>
<evidence type="ECO:0000313" key="4">
    <source>
        <dbReference type="Proteomes" id="UP000604046"/>
    </source>
</evidence>
<evidence type="ECO:0000313" key="3">
    <source>
        <dbReference type="EMBL" id="CAE7201605.1"/>
    </source>
</evidence>
<sequence>MPRRLGPAGHICLHVAWAAAAVAQRSQNVADEDVCSTMQTRRGEPDRRVETTAIKAEALDRLVEKQNHSNTAFTVKEGRNGILRKVQSIEAWIDSRPPEVQTVIKAVCYSWATAMILGLVGMGLGIVRWQPPSKYISWKALSEGGAGGGLCAIPAAILLAILSIPSNMMYLSLETRRAMCGIFIFFGALFWIMWSYGLIQPVLNQLASYIYIFALVGAICVVVLADLLQRAHSAFSGPFMALQRMQHQFARLEEKLGLGVVVGQD</sequence>
<reference evidence="3" key="1">
    <citation type="submission" date="2021-02" db="EMBL/GenBank/DDBJ databases">
        <authorList>
            <person name="Dougan E. K."/>
            <person name="Rhodes N."/>
            <person name="Thang M."/>
            <person name="Chan C."/>
        </authorList>
    </citation>
    <scope>NUCLEOTIDE SEQUENCE</scope>
</reference>
<name>A0A812JHP2_9DINO</name>
<feature type="transmembrane region" description="Helical" evidence="1">
    <location>
        <begin position="146"/>
        <end position="166"/>
    </location>
</feature>
<feature type="transmembrane region" description="Helical" evidence="1">
    <location>
        <begin position="178"/>
        <end position="197"/>
    </location>
</feature>
<dbReference type="Proteomes" id="UP000604046">
    <property type="component" value="Unassembled WGS sequence"/>
</dbReference>
<feature type="signal peptide" evidence="2">
    <location>
        <begin position="1"/>
        <end position="23"/>
    </location>
</feature>
<dbReference type="EMBL" id="CAJNDS010000395">
    <property type="protein sequence ID" value="CAE7201605.1"/>
    <property type="molecule type" value="Genomic_DNA"/>
</dbReference>